<evidence type="ECO:0000259" key="5">
    <source>
        <dbReference type="PROSITE" id="PS51272"/>
    </source>
</evidence>
<evidence type="ECO:0000256" key="4">
    <source>
        <dbReference type="SAM" id="SignalP"/>
    </source>
</evidence>
<dbReference type="Gene3D" id="3.40.630.40">
    <property type="entry name" value="Zn-dependent exopeptidases"/>
    <property type="match status" value="1"/>
</dbReference>
<dbReference type="GO" id="GO:0009253">
    <property type="term" value="P:peptidoglycan catabolic process"/>
    <property type="evidence" value="ECO:0007669"/>
    <property type="project" value="InterPro"/>
</dbReference>
<accession>A0A1I3XEH4</accession>
<dbReference type="Pfam" id="PF08239">
    <property type="entry name" value="SH3_3"/>
    <property type="match status" value="1"/>
</dbReference>
<keyword evidence="8" id="KW-1185">Reference proteome</keyword>
<dbReference type="Proteomes" id="UP000183557">
    <property type="component" value="Unassembled WGS sequence"/>
</dbReference>
<dbReference type="PANTHER" id="PTHR30404:SF0">
    <property type="entry name" value="N-ACETYLMURAMOYL-L-ALANINE AMIDASE AMIC"/>
    <property type="match status" value="1"/>
</dbReference>
<feature type="chain" id="PRO_5039454929" evidence="4">
    <location>
        <begin position="21"/>
        <end position="465"/>
    </location>
</feature>
<dbReference type="PANTHER" id="PTHR30404">
    <property type="entry name" value="N-ACETYLMURAMOYL-L-ALANINE AMIDASE"/>
    <property type="match status" value="1"/>
</dbReference>
<evidence type="ECO:0000313" key="8">
    <source>
        <dbReference type="Proteomes" id="UP000183557"/>
    </source>
</evidence>
<keyword evidence="2" id="KW-0378">Hydrolase</keyword>
<dbReference type="Pfam" id="PF00395">
    <property type="entry name" value="SLH"/>
    <property type="match status" value="3"/>
</dbReference>
<dbReference type="STRING" id="240302.BN982_01205"/>
<dbReference type="SUPFAM" id="SSF53187">
    <property type="entry name" value="Zn-dependent exopeptidases"/>
    <property type="match status" value="1"/>
</dbReference>
<feature type="domain" description="SH3b" evidence="6">
    <location>
        <begin position="217"/>
        <end position="280"/>
    </location>
</feature>
<evidence type="ECO:0000313" key="7">
    <source>
        <dbReference type="EMBL" id="SFK17882.1"/>
    </source>
</evidence>
<evidence type="ECO:0000259" key="6">
    <source>
        <dbReference type="PROSITE" id="PS51781"/>
    </source>
</evidence>
<organism evidence="7 8">
    <name type="scientific">Halobacillus dabanensis</name>
    <dbReference type="NCBI Taxonomy" id="240302"/>
    <lineage>
        <taxon>Bacteria</taxon>
        <taxon>Bacillati</taxon>
        <taxon>Bacillota</taxon>
        <taxon>Bacilli</taxon>
        <taxon>Bacillales</taxon>
        <taxon>Bacillaceae</taxon>
        <taxon>Halobacillus</taxon>
    </lineage>
</organism>
<name>A0A1I3XEH4_HALDA</name>
<dbReference type="PROSITE" id="PS51781">
    <property type="entry name" value="SH3B"/>
    <property type="match status" value="1"/>
</dbReference>
<proteinExistence type="predicted"/>
<protein>
    <submittedName>
        <fullName evidence="7">N-acetylmuramoyl-L-alanine amidase</fullName>
    </submittedName>
</protein>
<dbReference type="Gene3D" id="2.30.30.40">
    <property type="entry name" value="SH3 Domains"/>
    <property type="match status" value="1"/>
</dbReference>
<dbReference type="AlphaFoldDB" id="A0A1I3XEH4"/>
<evidence type="ECO:0000256" key="1">
    <source>
        <dbReference type="ARBA" id="ARBA00022729"/>
    </source>
</evidence>
<dbReference type="SMART" id="SM00646">
    <property type="entry name" value="Ami_3"/>
    <property type="match status" value="1"/>
</dbReference>
<dbReference type="SMART" id="SM00287">
    <property type="entry name" value="SH3b"/>
    <property type="match status" value="1"/>
</dbReference>
<dbReference type="GO" id="GO:0008745">
    <property type="term" value="F:N-acetylmuramoyl-L-alanine amidase activity"/>
    <property type="evidence" value="ECO:0007669"/>
    <property type="project" value="InterPro"/>
</dbReference>
<feature type="domain" description="SLH" evidence="5">
    <location>
        <begin position="86"/>
        <end position="149"/>
    </location>
</feature>
<feature type="signal peptide" evidence="4">
    <location>
        <begin position="1"/>
        <end position="20"/>
    </location>
</feature>
<feature type="domain" description="SLH" evidence="5">
    <location>
        <begin position="26"/>
        <end position="85"/>
    </location>
</feature>
<dbReference type="EMBL" id="FOSB01000008">
    <property type="protein sequence ID" value="SFK17882.1"/>
    <property type="molecule type" value="Genomic_DNA"/>
</dbReference>
<evidence type="ECO:0000256" key="2">
    <source>
        <dbReference type="ARBA" id="ARBA00022801"/>
    </source>
</evidence>
<dbReference type="RefSeq" id="WP_075037290.1">
    <property type="nucleotide sequence ID" value="NZ_FOSB01000008.1"/>
</dbReference>
<dbReference type="GO" id="GO:0030288">
    <property type="term" value="C:outer membrane-bounded periplasmic space"/>
    <property type="evidence" value="ECO:0007669"/>
    <property type="project" value="TreeGrafter"/>
</dbReference>
<dbReference type="InterPro" id="IPR003646">
    <property type="entry name" value="SH3-like_bac-type"/>
</dbReference>
<evidence type="ECO:0000256" key="3">
    <source>
        <dbReference type="ARBA" id="ARBA00023316"/>
    </source>
</evidence>
<gene>
    <name evidence="7" type="ORF">SAMN04487936_108148</name>
</gene>
<feature type="domain" description="SLH" evidence="5">
    <location>
        <begin position="150"/>
        <end position="208"/>
    </location>
</feature>
<sequence length="465" mass="51155">MIKKVSSLLIGLLLLSLVLGQNDAIKVSASSVEGIPSAYESEITFLTGKSIIQGYPDGHFHGSDEVTREQAATMVGRALDLEGEQRDTKFPDVDENSFASGYIQSAVEAGVIKGYPDGTYQPKSIMTRGEMAYLISNAFNLKATSEVSYHDVKEGSNVATPVNLLTTAGISEGTPEGNFLPDKTITRTEFSLFIARGLNADFKVSQDEEEEEEAQKALSEKVVDADFLNVRQGPGTEHKTVGKLMTGETVSVYKKEGDWRYIQSGNLKGYVHSYYLLDKPKGDWKVALDPGHGGRDPGASANGLIEKEVVLDVGLRVREYVENAGIDTVMTRQTDWYPSLAGRVVLATDNNADAFVSIHANAFMKSATGVETFYYSAGLSDREYASYRLATFINDRLYKEMDMYNRGVKDVGYKVIKDNPLPAVLTEIGFLTNDEDSSKLKTDKYREAAARAIAMGIVDYYNWKE</sequence>
<dbReference type="InterPro" id="IPR050695">
    <property type="entry name" value="N-acetylmuramoyl_amidase_3"/>
</dbReference>
<reference evidence="8" key="1">
    <citation type="submission" date="2016-10" db="EMBL/GenBank/DDBJ databases">
        <authorList>
            <person name="Varghese N."/>
            <person name="Submissions S."/>
        </authorList>
    </citation>
    <scope>NUCLEOTIDE SEQUENCE [LARGE SCALE GENOMIC DNA]</scope>
    <source>
        <strain evidence="8">CGMCC 1.3704</strain>
    </source>
</reference>
<dbReference type="Pfam" id="PF01520">
    <property type="entry name" value="Amidase_3"/>
    <property type="match status" value="1"/>
</dbReference>
<dbReference type="OrthoDB" id="9806267at2"/>
<keyword evidence="1 4" id="KW-0732">Signal</keyword>
<keyword evidence="3" id="KW-0961">Cell wall biogenesis/degradation</keyword>
<dbReference type="CDD" id="cd02696">
    <property type="entry name" value="MurNAc-LAA"/>
    <property type="match status" value="1"/>
</dbReference>
<dbReference type="InterPro" id="IPR001119">
    <property type="entry name" value="SLH_dom"/>
</dbReference>
<dbReference type="GO" id="GO:0071555">
    <property type="term" value="P:cell wall organization"/>
    <property type="evidence" value="ECO:0007669"/>
    <property type="project" value="UniProtKB-KW"/>
</dbReference>
<dbReference type="PROSITE" id="PS51272">
    <property type="entry name" value="SLH"/>
    <property type="match status" value="3"/>
</dbReference>
<dbReference type="InterPro" id="IPR002508">
    <property type="entry name" value="MurNAc-LAA_cat"/>
</dbReference>